<dbReference type="SUPFAM" id="SSF51445">
    <property type="entry name" value="(Trans)glycosidases"/>
    <property type="match status" value="1"/>
</dbReference>
<keyword evidence="2" id="KW-0378">Hydrolase</keyword>
<proteinExistence type="inferred from homology"/>
<dbReference type="PRINTS" id="PR00131">
    <property type="entry name" value="GLHYDRLASE1"/>
</dbReference>
<evidence type="ECO:0000313" key="3">
    <source>
        <dbReference type="Proteomes" id="UP000095649"/>
    </source>
</evidence>
<gene>
    <name evidence="2" type="primary">bglH_4</name>
    <name evidence="2" type="ORF">ERS852582_02764</name>
</gene>
<dbReference type="RefSeq" id="WP_055187032.1">
    <property type="nucleotide sequence ID" value="NZ_CYXN01000047.1"/>
</dbReference>
<reference evidence="2 3" key="1">
    <citation type="submission" date="2015-09" db="EMBL/GenBank/DDBJ databases">
        <authorList>
            <consortium name="Pathogen Informatics"/>
        </authorList>
    </citation>
    <scope>NUCLEOTIDE SEQUENCE [LARGE SCALE GENOMIC DNA]</scope>
    <source>
        <strain evidence="2 3">2789STDY5834970</strain>
    </source>
</reference>
<dbReference type="GO" id="GO:0016052">
    <property type="term" value="P:carbohydrate catabolic process"/>
    <property type="evidence" value="ECO:0007669"/>
    <property type="project" value="TreeGrafter"/>
</dbReference>
<name>A0A173VEB3_9FIRM</name>
<protein>
    <submittedName>
        <fullName evidence="2">Aryl-phospho-beta-D-glucosidase BglH</fullName>
        <ecNumber evidence="2">3.2.1.86</ecNumber>
    </submittedName>
</protein>
<keyword evidence="2" id="KW-0326">Glycosidase</keyword>
<dbReference type="Proteomes" id="UP000095649">
    <property type="component" value="Unassembled WGS sequence"/>
</dbReference>
<dbReference type="InterPro" id="IPR001360">
    <property type="entry name" value="Glyco_hydro_1"/>
</dbReference>
<dbReference type="EC" id="3.2.1.86" evidence="2"/>
<dbReference type="EMBL" id="CYXN01000047">
    <property type="protein sequence ID" value="CUN24525.1"/>
    <property type="molecule type" value="Genomic_DNA"/>
</dbReference>
<evidence type="ECO:0000256" key="1">
    <source>
        <dbReference type="RuleBase" id="RU003690"/>
    </source>
</evidence>
<dbReference type="GO" id="GO:0008706">
    <property type="term" value="F:6-phospho-beta-glucosidase activity"/>
    <property type="evidence" value="ECO:0007669"/>
    <property type="project" value="UniProtKB-EC"/>
</dbReference>
<comment type="similarity">
    <text evidence="1">Belongs to the glycosyl hydrolase 1 family.</text>
</comment>
<evidence type="ECO:0000313" key="2">
    <source>
        <dbReference type="EMBL" id="CUN24525.1"/>
    </source>
</evidence>
<dbReference type="GO" id="GO:0005829">
    <property type="term" value="C:cytosol"/>
    <property type="evidence" value="ECO:0007669"/>
    <property type="project" value="TreeGrafter"/>
</dbReference>
<dbReference type="Pfam" id="PF00232">
    <property type="entry name" value="Glyco_hydro_1"/>
    <property type="match status" value="2"/>
</dbReference>
<dbReference type="PANTHER" id="PTHR10353:SF296">
    <property type="entry name" value="6-PHOSPHO-BETA-GLUCOSIDASE"/>
    <property type="match status" value="1"/>
</dbReference>
<dbReference type="OrthoDB" id="2339329at2"/>
<accession>A0A173VEB3</accession>
<organism evidence="2 3">
    <name type="scientific">Faecalibacterium prausnitzii</name>
    <dbReference type="NCBI Taxonomy" id="853"/>
    <lineage>
        <taxon>Bacteria</taxon>
        <taxon>Bacillati</taxon>
        <taxon>Bacillota</taxon>
        <taxon>Clostridia</taxon>
        <taxon>Eubacteriales</taxon>
        <taxon>Oscillospiraceae</taxon>
        <taxon>Faecalibacterium</taxon>
    </lineage>
</organism>
<dbReference type="InterPro" id="IPR017853">
    <property type="entry name" value="GH"/>
</dbReference>
<sequence>MKSFPKGFLWGGATSASQIEGGYAEGGKGLSIYDVRTAGSANEPRYYTYLDKDSKPGKFAELRELLPEGAKYALHAGEYYPNHTAIDFYHHYKEDIRMFAEMGFKVFRMSIDWSRIYPTGMEEEPNRQGLEFYWNIFRELKKYNIEPLVTIWHGETPLYIENELLGWANRKTIELFKKYARTLFEEYKGVVHYWLTFNEINNALMFLNLLPTESAANDAQRTFTLLHHRLLASAEIVQMGHAIDPENKIGCMICYGESYPATCNPKDVIADMELKQMQQFYCSDVQVRGAYPSYSNRIWEKYGVQLDVTAEDRAVLKAGTVDFYSFSYYCTSLVTAEDTEGKEKVKGNFTAGIRNPYLEYSKWGWAIDADGLRFSLNEIYDRYGIPVMVVENGLGAADTVETDDSIHDDYRIDYLRKHITALREAINDGVDLIGYTTWGCIDEVSMVTGEMKKRYGFIYVDRDNEGSGTLKRLKKDSFYWYKKVIASNGENL</sequence>
<dbReference type="PANTHER" id="PTHR10353">
    <property type="entry name" value="GLYCOSYL HYDROLASE"/>
    <property type="match status" value="1"/>
</dbReference>
<dbReference type="Gene3D" id="3.20.20.80">
    <property type="entry name" value="Glycosidases"/>
    <property type="match status" value="1"/>
</dbReference>
<dbReference type="AlphaFoldDB" id="A0A173VEB3"/>